<keyword evidence="3" id="KW-1052">Target cell membrane</keyword>
<dbReference type="InterPro" id="IPR036770">
    <property type="entry name" value="Ankyrin_rpt-contain_sf"/>
</dbReference>
<gene>
    <name evidence="9" type="primary">PPP1R16B</name>
    <name evidence="9" type="ORF">g.7875</name>
</gene>
<accession>A0A6G1SGH4</accession>
<dbReference type="GO" id="GO:0004857">
    <property type="term" value="F:enzyme inhibitor activity"/>
    <property type="evidence" value="ECO:0007669"/>
    <property type="project" value="TreeGrafter"/>
</dbReference>
<dbReference type="PANTHER" id="PTHR24179:SF29">
    <property type="entry name" value="LD46604P"/>
    <property type="match status" value="1"/>
</dbReference>
<feature type="compositionally biased region" description="Basic and acidic residues" evidence="8">
    <location>
        <begin position="436"/>
        <end position="458"/>
    </location>
</feature>
<keyword evidence="5" id="KW-0800">Toxin</keyword>
<proteinExistence type="predicted"/>
<feature type="region of interest" description="Disordered" evidence="8">
    <location>
        <begin position="101"/>
        <end position="121"/>
    </location>
</feature>
<dbReference type="SMART" id="SM00248">
    <property type="entry name" value="ANK"/>
    <property type="match status" value="5"/>
</dbReference>
<evidence type="ECO:0000256" key="5">
    <source>
        <dbReference type="ARBA" id="ARBA00023028"/>
    </source>
</evidence>
<dbReference type="PRINTS" id="PR01415">
    <property type="entry name" value="ANKYRIN"/>
</dbReference>
<name>A0A6G1SGH4_9ACAR</name>
<reference evidence="9" key="1">
    <citation type="submission" date="2018-10" db="EMBL/GenBank/DDBJ databases">
        <title>Transcriptome assembly of Aceria tosichella (Wheat curl mite) Type 2.</title>
        <authorList>
            <person name="Scully E.D."/>
            <person name="Geib S.M."/>
            <person name="Palmer N.A."/>
            <person name="Gupta A.K."/>
            <person name="Sarath G."/>
            <person name="Tatineni S."/>
        </authorList>
    </citation>
    <scope>NUCLEOTIDE SEQUENCE</scope>
    <source>
        <strain evidence="9">LincolnNE</strain>
    </source>
</reference>
<evidence type="ECO:0000256" key="4">
    <source>
        <dbReference type="ARBA" id="ARBA00022737"/>
    </source>
</evidence>
<keyword evidence="2" id="KW-0268">Exocytosis</keyword>
<dbReference type="Gene3D" id="1.25.40.20">
    <property type="entry name" value="Ankyrin repeat-containing domain"/>
    <property type="match status" value="2"/>
</dbReference>
<evidence type="ECO:0000256" key="2">
    <source>
        <dbReference type="ARBA" id="ARBA00022483"/>
    </source>
</evidence>
<dbReference type="InterPro" id="IPR002110">
    <property type="entry name" value="Ankyrin_rpt"/>
</dbReference>
<keyword evidence="7" id="KW-0040">ANK repeat</keyword>
<evidence type="ECO:0000313" key="9">
    <source>
        <dbReference type="EMBL" id="MDE49604.1"/>
    </source>
</evidence>
<protein>
    <submittedName>
        <fullName evidence="9">Protein phosphatase 1 regulatory inhibitor subunit 16B</fullName>
    </submittedName>
</protein>
<dbReference type="AlphaFoldDB" id="A0A6G1SGH4"/>
<feature type="repeat" description="ANK" evidence="7">
    <location>
        <begin position="183"/>
        <end position="215"/>
    </location>
</feature>
<keyword evidence="5" id="KW-0528">Neurotoxin</keyword>
<evidence type="ECO:0000256" key="8">
    <source>
        <dbReference type="SAM" id="MobiDB-lite"/>
    </source>
</evidence>
<dbReference type="GO" id="GO:0005737">
    <property type="term" value="C:cytoplasm"/>
    <property type="evidence" value="ECO:0007669"/>
    <property type="project" value="TreeGrafter"/>
</dbReference>
<comment type="subcellular location">
    <subcellularLocation>
        <location evidence="1">Target cell membrane</location>
    </subcellularLocation>
</comment>
<keyword evidence="6" id="KW-1053">Target membrane</keyword>
<dbReference type="PANTHER" id="PTHR24179">
    <property type="entry name" value="PROTEIN PHOSPHATASE 1 REGULATORY SUBUNIT 12"/>
    <property type="match status" value="1"/>
</dbReference>
<feature type="repeat" description="ANK" evidence="7">
    <location>
        <begin position="314"/>
        <end position="346"/>
    </location>
</feature>
<feature type="repeat" description="ANK" evidence="7">
    <location>
        <begin position="216"/>
        <end position="248"/>
    </location>
</feature>
<dbReference type="InterPro" id="IPR051226">
    <property type="entry name" value="PP1_Regulatory_Subunit"/>
</dbReference>
<keyword evidence="4" id="KW-0677">Repeat</keyword>
<keyword evidence="6" id="KW-0472">Membrane</keyword>
<keyword evidence="5" id="KW-0638">Presynaptic neurotoxin</keyword>
<dbReference type="GO" id="GO:0017020">
    <property type="term" value="F:myosin phosphatase regulator activity"/>
    <property type="evidence" value="ECO:0007669"/>
    <property type="project" value="TreeGrafter"/>
</dbReference>
<organism evidence="9">
    <name type="scientific">Aceria tosichella</name>
    <name type="common">wheat curl mite</name>
    <dbReference type="NCBI Taxonomy" id="561515"/>
    <lineage>
        <taxon>Eukaryota</taxon>
        <taxon>Metazoa</taxon>
        <taxon>Ecdysozoa</taxon>
        <taxon>Arthropoda</taxon>
        <taxon>Chelicerata</taxon>
        <taxon>Arachnida</taxon>
        <taxon>Acari</taxon>
        <taxon>Acariformes</taxon>
        <taxon>Trombidiformes</taxon>
        <taxon>Prostigmata</taxon>
        <taxon>Eupodina</taxon>
        <taxon>Eriophyoidea</taxon>
        <taxon>Eriophyidae</taxon>
        <taxon>Eriophyinae</taxon>
        <taxon>Aceriini</taxon>
        <taxon>Aceria</taxon>
    </lineage>
</organism>
<dbReference type="EMBL" id="GGYP01004833">
    <property type="protein sequence ID" value="MDE49604.1"/>
    <property type="molecule type" value="Transcribed_RNA"/>
</dbReference>
<sequence length="666" mass="74095">MADHDELVAEMLVLEQMGTQERQKLAKKRRMQQLKKWSHREKEWIAKEKQLNKRLANILNEENNGLNLKQYTTYNSNQRTKKRLTSSANNYNVISSLNGISKSANDERNNTNDGNIDKKSVGSSINNNNLASIDGPYSNNLTPTGRVHFNVGVMLLEAAARNDHDEVKRLLSLGVSPDSVNHDGLTALHQCCIDASELIMNLLLEYGANVDARDTERWTPLHAACTCGHLNLVKILVEHGADLLAVNGDGNMPFDICEDEATLDYIESQMIKRGITQEMIDLTRASSEIQMLNSLEELASSNSDHSNLNYADDNGVTQLHIAATNNYLSVIKFLLKHGVNVNVCDNDQWTPLHGVACWGNEQHIKVAEMLVEAGADLDAKTSNDETVFDLCDNAELLERLNQLKDELEKKQAIGTDRLRRTQSRTNSRVHSVRRTRVQDKNQISRREAREEAMLRVESSENINGGGGNEQPSSSLVELRPGPGDTPILGRASSVPIVQQQQQQQTRQETVPTPLETNLDQQTTTADAQSGQSKRLRSSSISVDRVDSVGEGAIRSQSPKVTAQQAHQSATEVEDAQHVTSMTMVNEACDLPNTKVHLAPINYTLSNLKKHRSDLRLRGVSIIAPIQLDPEPALSSPDRPQSLNKFHGQPSLTIEDHRREHKCCVII</sequence>
<feature type="compositionally biased region" description="Polar residues" evidence="8">
    <location>
        <begin position="505"/>
        <end position="532"/>
    </location>
</feature>
<dbReference type="PROSITE" id="PS50088">
    <property type="entry name" value="ANK_REPEAT"/>
    <property type="match status" value="4"/>
</dbReference>
<feature type="repeat" description="ANK" evidence="7">
    <location>
        <begin position="347"/>
        <end position="382"/>
    </location>
</feature>
<feature type="region of interest" description="Disordered" evidence="8">
    <location>
        <begin position="414"/>
        <end position="561"/>
    </location>
</feature>
<evidence type="ECO:0000256" key="1">
    <source>
        <dbReference type="ARBA" id="ARBA00004175"/>
    </source>
</evidence>
<dbReference type="PROSITE" id="PS50297">
    <property type="entry name" value="ANK_REP_REGION"/>
    <property type="match status" value="4"/>
</dbReference>
<dbReference type="GO" id="GO:0044218">
    <property type="term" value="C:other organism cell membrane"/>
    <property type="evidence" value="ECO:0007669"/>
    <property type="project" value="UniProtKB-KW"/>
</dbReference>
<evidence type="ECO:0000256" key="3">
    <source>
        <dbReference type="ARBA" id="ARBA00022537"/>
    </source>
</evidence>
<dbReference type="SUPFAM" id="SSF48403">
    <property type="entry name" value="Ankyrin repeat"/>
    <property type="match status" value="1"/>
</dbReference>
<feature type="compositionally biased region" description="Basic and acidic residues" evidence="8">
    <location>
        <begin position="104"/>
        <end position="120"/>
    </location>
</feature>
<evidence type="ECO:0000256" key="6">
    <source>
        <dbReference type="ARBA" id="ARBA00023298"/>
    </source>
</evidence>
<dbReference type="Pfam" id="PF12796">
    <property type="entry name" value="Ank_2"/>
    <property type="match status" value="2"/>
</dbReference>
<dbReference type="GO" id="GO:0006887">
    <property type="term" value="P:exocytosis"/>
    <property type="evidence" value="ECO:0007669"/>
    <property type="project" value="UniProtKB-KW"/>
</dbReference>
<dbReference type="GO" id="GO:0044231">
    <property type="term" value="C:host cell presynaptic membrane"/>
    <property type="evidence" value="ECO:0007669"/>
    <property type="project" value="UniProtKB-KW"/>
</dbReference>
<evidence type="ECO:0000256" key="7">
    <source>
        <dbReference type="PROSITE-ProRule" id="PRU00023"/>
    </source>
</evidence>